<keyword evidence="6" id="KW-1185">Reference proteome</keyword>
<dbReference type="CDD" id="cd04496">
    <property type="entry name" value="SSB_OBF"/>
    <property type="match status" value="1"/>
</dbReference>
<gene>
    <name evidence="5" type="ORF">A7979_01250</name>
</gene>
<organism evidence="5 6">
    <name type="scientific">Rothia nasimurium</name>
    <dbReference type="NCBI Taxonomy" id="85336"/>
    <lineage>
        <taxon>Bacteria</taxon>
        <taxon>Bacillati</taxon>
        <taxon>Actinomycetota</taxon>
        <taxon>Actinomycetes</taxon>
        <taxon>Micrococcales</taxon>
        <taxon>Micrococcaceae</taxon>
        <taxon>Rothia</taxon>
    </lineage>
</organism>
<sequence>MTDTVTIRGFIATAPTQRFLPNGNIPVTNFRIASTPRWFDAATGSWKEGATNWYTVNTFRALAYNCARSLHVGHPVLITGRLRVKQFERADGSPGTSIEIDATAVGHDLNFGLANFARISDCKPEVDETDRKFHEQMQGKQQQDQLAHHGYASLPEVKQQGEPRHENQGQDLPLAHEAPKEQGTQTQASDSPLVEAGEHAVEAALTS</sequence>
<evidence type="ECO:0000313" key="5">
    <source>
        <dbReference type="EMBL" id="ORC22152.1"/>
    </source>
</evidence>
<dbReference type="RefSeq" id="WP_083091213.1">
    <property type="nucleotide sequence ID" value="NZ_LXWF01000011.1"/>
</dbReference>
<evidence type="ECO:0000313" key="6">
    <source>
        <dbReference type="Proteomes" id="UP000192359"/>
    </source>
</evidence>
<dbReference type="NCBIfam" id="TIGR00621">
    <property type="entry name" value="ssb"/>
    <property type="match status" value="1"/>
</dbReference>
<evidence type="ECO:0000256" key="4">
    <source>
        <dbReference type="SAM" id="MobiDB-lite"/>
    </source>
</evidence>
<reference evidence="5 6" key="1">
    <citation type="submission" date="2016-05" db="EMBL/GenBank/DDBJ databases">
        <title>Draft genome sequence of a porcine commensal Rothia nasimurium.</title>
        <authorList>
            <person name="Gaiser R.A."/>
            <person name="Van Baarlen P."/>
            <person name="Wells J.M."/>
        </authorList>
    </citation>
    <scope>NUCLEOTIDE SEQUENCE [LARGE SCALE GENOMIC DNA]</scope>
    <source>
        <strain evidence="5 6">PT-32</strain>
    </source>
</reference>
<dbReference type="Pfam" id="PF00436">
    <property type="entry name" value="SSB"/>
    <property type="match status" value="1"/>
</dbReference>
<dbReference type="GO" id="GO:0003697">
    <property type="term" value="F:single-stranded DNA binding"/>
    <property type="evidence" value="ECO:0007669"/>
    <property type="project" value="InterPro"/>
</dbReference>
<feature type="compositionally biased region" description="Basic and acidic residues" evidence="4">
    <location>
        <begin position="127"/>
        <end position="137"/>
    </location>
</feature>
<accession>A0A1Y1RRX4</accession>
<dbReference type="InterPro" id="IPR012340">
    <property type="entry name" value="NA-bd_OB-fold"/>
</dbReference>
<dbReference type="EMBL" id="LXWF01000011">
    <property type="protein sequence ID" value="ORC22152.1"/>
    <property type="molecule type" value="Genomic_DNA"/>
</dbReference>
<name>A0A1Y1RRX4_9MICC</name>
<keyword evidence="1 2" id="KW-0238">DNA-binding</keyword>
<protein>
    <recommendedName>
        <fullName evidence="3">Single-stranded DNA-binding protein</fullName>
    </recommendedName>
</protein>
<dbReference type="InterPro" id="IPR000424">
    <property type="entry name" value="Primosome_PriB/ssb"/>
</dbReference>
<feature type="compositionally biased region" description="Basic and acidic residues" evidence="4">
    <location>
        <begin position="159"/>
        <end position="168"/>
    </location>
</feature>
<feature type="region of interest" description="Disordered" evidence="4">
    <location>
        <begin position="153"/>
        <end position="207"/>
    </location>
</feature>
<dbReference type="SUPFAM" id="SSF50249">
    <property type="entry name" value="Nucleic acid-binding proteins"/>
    <property type="match status" value="1"/>
</dbReference>
<dbReference type="AlphaFoldDB" id="A0A1Y1RRX4"/>
<feature type="region of interest" description="Disordered" evidence="4">
    <location>
        <begin position="127"/>
        <end position="146"/>
    </location>
</feature>
<evidence type="ECO:0000256" key="1">
    <source>
        <dbReference type="ARBA" id="ARBA00023125"/>
    </source>
</evidence>
<dbReference type="InterPro" id="IPR011344">
    <property type="entry name" value="ssDNA-bd"/>
</dbReference>
<dbReference type="Gene3D" id="2.40.50.140">
    <property type="entry name" value="Nucleic acid-binding proteins"/>
    <property type="match status" value="1"/>
</dbReference>
<dbReference type="PROSITE" id="PS50935">
    <property type="entry name" value="SSB"/>
    <property type="match status" value="1"/>
</dbReference>
<dbReference type="Proteomes" id="UP000192359">
    <property type="component" value="Unassembled WGS sequence"/>
</dbReference>
<comment type="caution">
    <text evidence="5">The sequence shown here is derived from an EMBL/GenBank/DDBJ whole genome shotgun (WGS) entry which is preliminary data.</text>
</comment>
<dbReference type="OrthoDB" id="4427276at2"/>
<evidence type="ECO:0000256" key="3">
    <source>
        <dbReference type="RuleBase" id="RU000524"/>
    </source>
</evidence>
<proteinExistence type="predicted"/>
<evidence type="ECO:0000256" key="2">
    <source>
        <dbReference type="PROSITE-ProRule" id="PRU00252"/>
    </source>
</evidence>
<dbReference type="GO" id="GO:0006260">
    <property type="term" value="P:DNA replication"/>
    <property type="evidence" value="ECO:0007669"/>
    <property type="project" value="InterPro"/>
</dbReference>